<sequence>MQLTFGNTEYNGKRKRTRREVFLAEMDQVVPWKDLLALIEPHYPTSRQPGRQPYRLETMLRIH</sequence>
<feature type="domain" description="Transposase InsH N-terminal" evidence="1">
    <location>
        <begin position="16"/>
        <end position="63"/>
    </location>
</feature>
<dbReference type="Pfam" id="PF05598">
    <property type="entry name" value="DUF772"/>
    <property type="match status" value="1"/>
</dbReference>
<dbReference type="AlphaFoldDB" id="A0A1T1NYD8"/>
<dbReference type="PANTHER" id="PTHR35604">
    <property type="entry name" value="TRANSPOSASE INSH FOR INSERTION SEQUENCE ELEMENT IS5A-RELATED"/>
    <property type="match status" value="1"/>
</dbReference>
<evidence type="ECO:0000313" key="2">
    <source>
        <dbReference type="EMBL" id="OOW68408.1"/>
    </source>
</evidence>
<protein>
    <submittedName>
        <fullName evidence="2">Transposase</fullName>
    </submittedName>
</protein>
<reference evidence="2 3" key="1">
    <citation type="submission" date="2015-12" db="EMBL/GenBank/DDBJ databases">
        <authorList>
            <person name="Shamseldin A."/>
            <person name="Moawad H."/>
            <person name="Abd El-Rahim W.M."/>
            <person name="Sadowsky M.J."/>
        </authorList>
    </citation>
    <scope>NUCLEOTIDE SEQUENCE [LARGE SCALE GENOMIC DNA]</scope>
    <source>
        <strain evidence="2 3">LMG9050</strain>
    </source>
</reference>
<proteinExistence type="predicted"/>
<dbReference type="EMBL" id="LOJW01000030">
    <property type="protein sequence ID" value="OOW68408.1"/>
    <property type="molecule type" value="Genomic_DNA"/>
</dbReference>
<gene>
    <name evidence="2" type="ORF">Xmlh_14355</name>
</gene>
<name>A0A1T1NYD8_9XANT</name>
<comment type="caution">
    <text evidence="2">The sequence shown here is derived from an EMBL/GenBank/DDBJ whole genome shotgun (WGS) entry which is preliminary data.</text>
</comment>
<dbReference type="InterPro" id="IPR008490">
    <property type="entry name" value="Transposase_InsH_N"/>
</dbReference>
<dbReference type="Proteomes" id="UP000190559">
    <property type="component" value="Unassembled WGS sequence"/>
</dbReference>
<evidence type="ECO:0000259" key="1">
    <source>
        <dbReference type="Pfam" id="PF05598"/>
    </source>
</evidence>
<accession>A0A1T1NYD8</accession>
<organism evidence="2 3">
    <name type="scientific">Xanthomonas axonopodis pv. melhusii</name>
    <dbReference type="NCBI Taxonomy" id="487834"/>
    <lineage>
        <taxon>Bacteria</taxon>
        <taxon>Pseudomonadati</taxon>
        <taxon>Pseudomonadota</taxon>
        <taxon>Gammaproteobacteria</taxon>
        <taxon>Lysobacterales</taxon>
        <taxon>Lysobacteraceae</taxon>
        <taxon>Xanthomonas</taxon>
    </lineage>
</organism>
<dbReference type="PANTHER" id="PTHR35604:SF2">
    <property type="entry name" value="TRANSPOSASE INSH FOR INSERTION SEQUENCE ELEMENT IS5A-RELATED"/>
    <property type="match status" value="1"/>
</dbReference>
<evidence type="ECO:0000313" key="3">
    <source>
        <dbReference type="Proteomes" id="UP000190559"/>
    </source>
</evidence>